<feature type="transmembrane region" description="Helical" evidence="7">
    <location>
        <begin position="276"/>
        <end position="298"/>
    </location>
</feature>
<evidence type="ECO:0000259" key="8">
    <source>
        <dbReference type="PROSITE" id="PS50850"/>
    </source>
</evidence>
<evidence type="ECO:0000256" key="6">
    <source>
        <dbReference type="ARBA" id="ARBA00023136"/>
    </source>
</evidence>
<proteinExistence type="predicted"/>
<evidence type="ECO:0000313" key="10">
    <source>
        <dbReference type="Proteomes" id="UP000587760"/>
    </source>
</evidence>
<protein>
    <submittedName>
        <fullName evidence="9">MFS family permease</fullName>
    </submittedName>
</protein>
<evidence type="ECO:0000256" key="3">
    <source>
        <dbReference type="ARBA" id="ARBA00022475"/>
    </source>
</evidence>
<feature type="transmembrane region" description="Helical" evidence="7">
    <location>
        <begin position="6"/>
        <end position="26"/>
    </location>
</feature>
<feature type="transmembrane region" description="Helical" evidence="7">
    <location>
        <begin position="338"/>
        <end position="357"/>
    </location>
</feature>
<comment type="caution">
    <text evidence="9">The sequence shown here is derived from an EMBL/GenBank/DDBJ whole genome shotgun (WGS) entry which is preliminary data.</text>
</comment>
<dbReference type="Gene3D" id="1.20.1250.20">
    <property type="entry name" value="MFS general substrate transporter like domains"/>
    <property type="match status" value="2"/>
</dbReference>
<reference evidence="9 10" key="1">
    <citation type="submission" date="2020-08" db="EMBL/GenBank/DDBJ databases">
        <title>Genomic Encyclopedia of Type Strains, Phase IV (KMG-IV): sequencing the most valuable type-strain genomes for metagenomic binning, comparative biology and taxonomic classification.</title>
        <authorList>
            <person name="Goeker M."/>
        </authorList>
    </citation>
    <scope>NUCLEOTIDE SEQUENCE [LARGE SCALE GENOMIC DNA]</scope>
    <source>
        <strain evidence="9 10">DSM 2461</strain>
    </source>
</reference>
<dbReference type="InterPro" id="IPR050171">
    <property type="entry name" value="MFS_Transporters"/>
</dbReference>
<evidence type="ECO:0000256" key="5">
    <source>
        <dbReference type="ARBA" id="ARBA00022989"/>
    </source>
</evidence>
<feature type="transmembrane region" description="Helical" evidence="7">
    <location>
        <begin position="251"/>
        <end position="270"/>
    </location>
</feature>
<dbReference type="GO" id="GO:0022857">
    <property type="term" value="F:transmembrane transporter activity"/>
    <property type="evidence" value="ECO:0007669"/>
    <property type="project" value="InterPro"/>
</dbReference>
<organism evidence="9 10">
    <name type="scientific">Spirochaeta isovalerica</name>
    <dbReference type="NCBI Taxonomy" id="150"/>
    <lineage>
        <taxon>Bacteria</taxon>
        <taxon>Pseudomonadati</taxon>
        <taxon>Spirochaetota</taxon>
        <taxon>Spirochaetia</taxon>
        <taxon>Spirochaetales</taxon>
        <taxon>Spirochaetaceae</taxon>
        <taxon>Spirochaeta</taxon>
    </lineage>
</organism>
<keyword evidence="5 7" id="KW-1133">Transmembrane helix</keyword>
<dbReference type="PROSITE" id="PS50850">
    <property type="entry name" value="MFS"/>
    <property type="match status" value="1"/>
</dbReference>
<accession>A0A841REH4</accession>
<dbReference type="InterPro" id="IPR011701">
    <property type="entry name" value="MFS"/>
</dbReference>
<feature type="transmembrane region" description="Helical" evidence="7">
    <location>
        <begin position="310"/>
        <end position="332"/>
    </location>
</feature>
<keyword evidence="6 7" id="KW-0472">Membrane</keyword>
<sequence length="366" mass="39456">MSVTFIALYSLELGATIFMSGLIVMSKSLGAMIFNLPAGFIIGRWKSLPLMIAGLTGILLSTLMRGLISTPFMLLIASFFLGISATIWDLTRLTYIRNNIPIQYRGRVLSGMGGLFRLSRIIGPIAGGFLITMKGYSLMFFLQACFVLLAIALILILLPRGRKIVTTSANEPLSYLKEHISRNRRNITAAIVGIIGISMLRVARDFILPLWADSIGITISVLGIVTSIGALVELMFFYPAGWIMDNKGRKWTLFPASVLMAAGFLILPLTATLSGFMVAMVLINIGNGLGSGINMTLGTDLAPQKSPGQFLGLWRFFSDGAMAAGPVLIGAISKGFTLSTSPVVIGIFGIGTAAFLLKYMDHMKHS</sequence>
<feature type="domain" description="Major facilitator superfamily (MFS) profile" evidence="8">
    <location>
        <begin position="1"/>
        <end position="364"/>
    </location>
</feature>
<dbReference type="PANTHER" id="PTHR23517:SF3">
    <property type="entry name" value="INTEGRAL MEMBRANE TRANSPORT PROTEIN"/>
    <property type="match status" value="1"/>
</dbReference>
<dbReference type="InterPro" id="IPR020846">
    <property type="entry name" value="MFS_dom"/>
</dbReference>
<feature type="transmembrane region" description="Helical" evidence="7">
    <location>
        <begin position="138"/>
        <end position="158"/>
    </location>
</feature>
<feature type="transmembrane region" description="Helical" evidence="7">
    <location>
        <begin position="215"/>
        <end position="239"/>
    </location>
</feature>
<keyword evidence="4 7" id="KW-0812">Transmembrane</keyword>
<feature type="transmembrane region" description="Helical" evidence="7">
    <location>
        <begin position="115"/>
        <end position="132"/>
    </location>
</feature>
<dbReference type="EMBL" id="JACHGJ010000012">
    <property type="protein sequence ID" value="MBB6482475.1"/>
    <property type="molecule type" value="Genomic_DNA"/>
</dbReference>
<keyword evidence="2" id="KW-0813">Transport</keyword>
<keyword evidence="10" id="KW-1185">Reference proteome</keyword>
<evidence type="ECO:0000256" key="7">
    <source>
        <dbReference type="SAM" id="Phobius"/>
    </source>
</evidence>
<feature type="transmembrane region" description="Helical" evidence="7">
    <location>
        <begin position="47"/>
        <end position="68"/>
    </location>
</feature>
<gene>
    <name evidence="9" type="ORF">HNR50_004174</name>
</gene>
<keyword evidence="3" id="KW-1003">Cell membrane</keyword>
<feature type="transmembrane region" description="Helical" evidence="7">
    <location>
        <begin position="186"/>
        <end position="203"/>
    </location>
</feature>
<dbReference type="AlphaFoldDB" id="A0A841REH4"/>
<evidence type="ECO:0000313" key="9">
    <source>
        <dbReference type="EMBL" id="MBB6482475.1"/>
    </source>
</evidence>
<feature type="transmembrane region" description="Helical" evidence="7">
    <location>
        <begin position="74"/>
        <end position="95"/>
    </location>
</feature>
<dbReference type="Pfam" id="PF07690">
    <property type="entry name" value="MFS_1"/>
    <property type="match status" value="1"/>
</dbReference>
<dbReference type="PANTHER" id="PTHR23517">
    <property type="entry name" value="RESISTANCE PROTEIN MDTM, PUTATIVE-RELATED-RELATED"/>
    <property type="match status" value="1"/>
</dbReference>
<dbReference type="GO" id="GO:0005886">
    <property type="term" value="C:plasma membrane"/>
    <property type="evidence" value="ECO:0007669"/>
    <property type="project" value="UniProtKB-SubCell"/>
</dbReference>
<evidence type="ECO:0000256" key="4">
    <source>
        <dbReference type="ARBA" id="ARBA00022692"/>
    </source>
</evidence>
<evidence type="ECO:0000256" key="1">
    <source>
        <dbReference type="ARBA" id="ARBA00004651"/>
    </source>
</evidence>
<dbReference type="CDD" id="cd17325">
    <property type="entry name" value="MFS_MdtG_SLC18_like"/>
    <property type="match status" value="1"/>
</dbReference>
<name>A0A841REH4_9SPIO</name>
<dbReference type="InterPro" id="IPR036259">
    <property type="entry name" value="MFS_trans_sf"/>
</dbReference>
<dbReference type="SUPFAM" id="SSF103473">
    <property type="entry name" value="MFS general substrate transporter"/>
    <property type="match status" value="1"/>
</dbReference>
<dbReference type="Proteomes" id="UP000587760">
    <property type="component" value="Unassembled WGS sequence"/>
</dbReference>
<comment type="subcellular location">
    <subcellularLocation>
        <location evidence="1">Cell membrane</location>
        <topology evidence="1">Multi-pass membrane protein</topology>
    </subcellularLocation>
</comment>
<evidence type="ECO:0000256" key="2">
    <source>
        <dbReference type="ARBA" id="ARBA00022448"/>
    </source>
</evidence>